<reference evidence="2 3" key="1">
    <citation type="submission" date="2021-01" db="EMBL/GenBank/DDBJ databases">
        <title>Whole genome shotgun sequence of Actinoplanes palleronii NBRC 14916.</title>
        <authorList>
            <person name="Komaki H."/>
            <person name="Tamura T."/>
        </authorList>
    </citation>
    <scope>NUCLEOTIDE SEQUENCE [LARGE SCALE GENOMIC DNA]</scope>
    <source>
        <strain evidence="2 3">NBRC 14916</strain>
    </source>
</reference>
<proteinExistence type="predicted"/>
<dbReference type="EMBL" id="BOMS01000160">
    <property type="protein sequence ID" value="GIE72884.1"/>
    <property type="molecule type" value="Genomic_DNA"/>
</dbReference>
<feature type="transmembrane region" description="Helical" evidence="1">
    <location>
        <begin position="96"/>
        <end position="117"/>
    </location>
</feature>
<keyword evidence="1" id="KW-0812">Transmembrane</keyword>
<comment type="caution">
    <text evidence="2">The sequence shown here is derived from an EMBL/GenBank/DDBJ whole genome shotgun (WGS) entry which is preliminary data.</text>
</comment>
<organism evidence="2 3">
    <name type="scientific">Actinoplanes palleronii</name>
    <dbReference type="NCBI Taxonomy" id="113570"/>
    <lineage>
        <taxon>Bacteria</taxon>
        <taxon>Bacillati</taxon>
        <taxon>Actinomycetota</taxon>
        <taxon>Actinomycetes</taxon>
        <taxon>Micromonosporales</taxon>
        <taxon>Micromonosporaceae</taxon>
        <taxon>Actinoplanes</taxon>
    </lineage>
</organism>
<keyword evidence="3" id="KW-1185">Reference proteome</keyword>
<evidence type="ECO:0000313" key="2">
    <source>
        <dbReference type="EMBL" id="GIE72884.1"/>
    </source>
</evidence>
<protein>
    <submittedName>
        <fullName evidence="2">Uncharacterized protein</fullName>
    </submittedName>
</protein>
<gene>
    <name evidence="2" type="ORF">Apa02nite_089920</name>
</gene>
<keyword evidence="1" id="KW-1133">Transmembrane helix</keyword>
<dbReference type="Proteomes" id="UP000624709">
    <property type="component" value="Unassembled WGS sequence"/>
</dbReference>
<feature type="transmembrane region" description="Helical" evidence="1">
    <location>
        <begin position="33"/>
        <end position="53"/>
    </location>
</feature>
<evidence type="ECO:0000256" key="1">
    <source>
        <dbReference type="SAM" id="Phobius"/>
    </source>
</evidence>
<sequence>MTSILSTEENVMSDLMLFAAPAVDAATFTVDRAVATAAAVTALAGAIAGGYALARPAAGAVPRRAVVALAAGVIGALTGIVVLATADGGPGTGNGVVGGCAGVVLGLIAAVSGGLALRRSRRRT</sequence>
<dbReference type="Pfam" id="PF19733">
    <property type="entry name" value="DUF6223"/>
    <property type="match status" value="1"/>
</dbReference>
<dbReference type="InterPro" id="IPR045770">
    <property type="entry name" value="DUF6223"/>
</dbReference>
<feature type="transmembrane region" description="Helical" evidence="1">
    <location>
        <begin position="65"/>
        <end position="84"/>
    </location>
</feature>
<keyword evidence="1" id="KW-0472">Membrane</keyword>
<dbReference type="RefSeq" id="WP_203830565.1">
    <property type="nucleotide sequence ID" value="NZ_BAAATY010000055.1"/>
</dbReference>
<name>A0ABQ4BQD0_9ACTN</name>
<accession>A0ABQ4BQD0</accession>
<evidence type="ECO:0000313" key="3">
    <source>
        <dbReference type="Proteomes" id="UP000624709"/>
    </source>
</evidence>